<evidence type="ECO:0000313" key="7">
    <source>
        <dbReference type="EMBL" id="KAE9219435.1"/>
    </source>
</evidence>
<evidence type="ECO:0000256" key="2">
    <source>
        <dbReference type="SAM" id="MobiDB-lite"/>
    </source>
</evidence>
<evidence type="ECO:0000313" key="5">
    <source>
        <dbReference type="EMBL" id="KAE9191845.1"/>
    </source>
</evidence>
<keyword evidence="9" id="KW-1185">Reference proteome</keyword>
<evidence type="ECO:0000313" key="6">
    <source>
        <dbReference type="EMBL" id="KAE9211897.1"/>
    </source>
</evidence>
<gene>
    <name evidence="7" type="ORF">PF002_g16180</name>
    <name evidence="6" type="ORF">PF004_g15779</name>
    <name evidence="5" type="ORF">PF005_g18684</name>
    <name evidence="4" type="ORF">PF007_g14991</name>
    <name evidence="3" type="ORF">PF009_g17330</name>
</gene>
<evidence type="ECO:0000313" key="12">
    <source>
        <dbReference type="Proteomes" id="UP000476176"/>
    </source>
</evidence>
<evidence type="ECO:0008006" key="13">
    <source>
        <dbReference type="Google" id="ProtNLM"/>
    </source>
</evidence>
<accession>A0A6A3YI99</accession>
<comment type="caution">
    <text evidence="7">The sequence shown here is derived from an EMBL/GenBank/DDBJ whole genome shotgun (WGS) entry which is preliminary data.</text>
</comment>
<dbReference type="EMBL" id="QXGC01001078">
    <property type="protein sequence ID" value="KAE9211897.1"/>
    <property type="molecule type" value="Genomic_DNA"/>
</dbReference>
<evidence type="ECO:0000313" key="9">
    <source>
        <dbReference type="Proteomes" id="UP000433483"/>
    </source>
</evidence>
<proteinExistence type="predicted"/>
<dbReference type="EMBL" id="QXFZ01000899">
    <property type="protein sequence ID" value="KAE9101801.1"/>
    <property type="molecule type" value="Genomic_DNA"/>
</dbReference>
<feature type="region of interest" description="Disordered" evidence="2">
    <location>
        <begin position="89"/>
        <end position="140"/>
    </location>
</feature>
<dbReference type="Proteomes" id="UP000440367">
    <property type="component" value="Unassembled WGS sequence"/>
</dbReference>
<reference evidence="8 9" key="1">
    <citation type="submission" date="2018-08" db="EMBL/GenBank/DDBJ databases">
        <title>Genomic investigation of the strawberry pathogen Phytophthora fragariae indicates pathogenicity is determined by transcriptional variation in three key races.</title>
        <authorList>
            <person name="Adams T.M."/>
            <person name="Armitage A.D."/>
            <person name="Sobczyk M.K."/>
            <person name="Bates H.J."/>
            <person name="Dunwell J.M."/>
            <person name="Nellist C.F."/>
            <person name="Harrison R.J."/>
        </authorList>
    </citation>
    <scope>NUCLEOTIDE SEQUENCE [LARGE SCALE GENOMIC DNA]</scope>
    <source>
        <strain evidence="7 10">BC-1</strain>
        <strain evidence="6 12">BC-23</strain>
        <strain evidence="5 9">NOV-27</strain>
        <strain evidence="4 11">NOV-71</strain>
        <strain evidence="3 8">NOV-9</strain>
    </source>
</reference>
<dbReference type="Proteomes" id="UP000476176">
    <property type="component" value="Unassembled WGS sequence"/>
</dbReference>
<sequence>MSQGGCCCKMIAVPHDYASCLKSRPKIASTATRLVTTHCAIHSLRFEIPSYRFHRFDQTQARISDEVPTRYMYKQQFESQQRVVSMKRSHDAYTASYPPISRHSKMVLPSRRRTAETSSTDDEAQLKRQRTKSEIRREQCRTNQARYRNKQRNNELGLDSAVDQLRQELDSLEQRRLDIVLSEKTRHSPWAIMFVVFRMVENAFRSPWSMASENEMHDDTEMRKNLTFLHEVFTADVAACELTGIAALVKQWRHYSMYLGNARLQLQQVESVAPGVMTATAKISVVTTELIMRHLFSHLVEVEPQSKYDPLPPSLRDRLLGQLLHCSISVDFYFDEENGRVVRLEPKIDLMPELFRILGDLEDVAEVLSAPSDTVSSDRLRLSW</sequence>
<evidence type="ECO:0000313" key="10">
    <source>
        <dbReference type="Proteomes" id="UP000440367"/>
    </source>
</evidence>
<dbReference type="EMBL" id="QXGB01001376">
    <property type="protein sequence ID" value="KAE9191845.1"/>
    <property type="molecule type" value="Genomic_DNA"/>
</dbReference>
<dbReference type="Proteomes" id="UP000429523">
    <property type="component" value="Unassembled WGS sequence"/>
</dbReference>
<evidence type="ECO:0000313" key="8">
    <source>
        <dbReference type="Proteomes" id="UP000429523"/>
    </source>
</evidence>
<organism evidence="7 10">
    <name type="scientific">Phytophthora fragariae</name>
    <dbReference type="NCBI Taxonomy" id="53985"/>
    <lineage>
        <taxon>Eukaryota</taxon>
        <taxon>Sar</taxon>
        <taxon>Stramenopiles</taxon>
        <taxon>Oomycota</taxon>
        <taxon>Peronosporomycetes</taxon>
        <taxon>Peronosporales</taxon>
        <taxon>Peronosporaceae</taxon>
        <taxon>Phytophthora</taxon>
    </lineage>
</organism>
<keyword evidence="1" id="KW-0175">Coiled coil</keyword>
<dbReference type="EMBL" id="QXGF01001095">
    <property type="protein sequence ID" value="KAE8932642.1"/>
    <property type="molecule type" value="Genomic_DNA"/>
</dbReference>
<dbReference type="OrthoDB" id="114589at2759"/>
<dbReference type="CDD" id="cd14686">
    <property type="entry name" value="bZIP"/>
    <property type="match status" value="1"/>
</dbReference>
<dbReference type="Proteomes" id="UP000433483">
    <property type="component" value="Unassembled WGS sequence"/>
</dbReference>
<evidence type="ECO:0000256" key="1">
    <source>
        <dbReference type="SAM" id="Coils"/>
    </source>
</evidence>
<dbReference type="AlphaFoldDB" id="A0A6A3YI99"/>
<feature type="coiled-coil region" evidence="1">
    <location>
        <begin position="155"/>
        <end position="182"/>
    </location>
</feature>
<dbReference type="Proteomes" id="UP000441208">
    <property type="component" value="Unassembled WGS sequence"/>
</dbReference>
<feature type="compositionally biased region" description="Basic and acidic residues" evidence="2">
    <location>
        <begin position="131"/>
        <end position="140"/>
    </location>
</feature>
<evidence type="ECO:0000313" key="3">
    <source>
        <dbReference type="EMBL" id="KAE8932642.1"/>
    </source>
</evidence>
<name>A0A6A3YI99_9STRA</name>
<dbReference type="EMBL" id="QXGD01000946">
    <property type="protein sequence ID" value="KAE9219435.1"/>
    <property type="molecule type" value="Genomic_DNA"/>
</dbReference>
<protein>
    <recommendedName>
        <fullName evidence="13">Bzip transcription factor</fullName>
    </recommendedName>
</protein>
<evidence type="ECO:0000313" key="11">
    <source>
        <dbReference type="Proteomes" id="UP000441208"/>
    </source>
</evidence>
<evidence type="ECO:0000313" key="4">
    <source>
        <dbReference type="EMBL" id="KAE9101801.1"/>
    </source>
</evidence>